<dbReference type="Proteomes" id="UP000091820">
    <property type="component" value="Unassembled WGS sequence"/>
</dbReference>
<keyword evidence="3" id="KW-0677">Repeat</keyword>
<dbReference type="SUPFAM" id="SSF50978">
    <property type="entry name" value="WD40 repeat-like"/>
    <property type="match status" value="1"/>
</dbReference>
<proteinExistence type="predicted"/>
<evidence type="ECO:0000256" key="2">
    <source>
        <dbReference type="ARBA" id="ARBA00022574"/>
    </source>
</evidence>
<evidence type="ECO:0000313" key="5">
    <source>
        <dbReference type="EnsemblMetazoa" id="GBRI005105-PA"/>
    </source>
</evidence>
<evidence type="ECO:0000256" key="3">
    <source>
        <dbReference type="ARBA" id="ARBA00022737"/>
    </source>
</evidence>
<accession>A0A1A9W3I3</accession>
<evidence type="ECO:0000256" key="4">
    <source>
        <dbReference type="ARBA" id="ARBA00023242"/>
    </source>
</evidence>
<evidence type="ECO:0000256" key="1">
    <source>
        <dbReference type="ARBA" id="ARBA00004123"/>
    </source>
</evidence>
<dbReference type="Gene3D" id="2.130.10.10">
    <property type="entry name" value="YVTN repeat-like/Quinoprotein amine dehydrogenase"/>
    <property type="match status" value="1"/>
</dbReference>
<dbReference type="SMART" id="SM00320">
    <property type="entry name" value="WD40"/>
    <property type="match status" value="5"/>
</dbReference>
<dbReference type="AlphaFoldDB" id="A0A1A9W3I3"/>
<dbReference type="STRING" id="37001.A0A1A9W3I3"/>
<sequence length="355" mass="39562">MSNIKVSTFFVSEKISKLRWLSEYLKESDSFLSGSYDMPNCFIRMWRLQKNQHDDSYNEYVPKCTDKSRLRGDVTGMEMITEDTVVVSCSDGKLTLFKIKRGFEEDTIQQKAQTGLLHRTNINGNSAPCTGLSVCGNEIASVGEDGRLNIVDSQNSLAICRSIEADSCSLLCVLYSNPQELLTANRMGIIRMYDIRSPMEPTAAFMASCEDDMRSNYVSSLAAHSSQSHIILAGSEEGSITVWDLRKPGNPASYLSAHNSPITEIRFHRSDPSTLLTAAESGELWRWAQFSSSEADKLDNINPWLSGERTKNRIAVSCLITDLRKSVNTFDSQNSKTICGGDTEALHLVETFVQE</sequence>
<keyword evidence="6" id="KW-1185">Reference proteome</keyword>
<keyword evidence="4" id="KW-0539">Nucleus</keyword>
<dbReference type="EnsemblMetazoa" id="GBRI005105-RA">
    <property type="protein sequence ID" value="GBRI005105-PA"/>
    <property type="gene ID" value="GBRI005105"/>
</dbReference>
<dbReference type="InterPro" id="IPR015943">
    <property type="entry name" value="WD40/YVTN_repeat-like_dom_sf"/>
</dbReference>
<dbReference type="VEuPathDB" id="VectorBase:GBRI005105"/>
<dbReference type="PANTHER" id="PTHR22652">
    <property type="entry name" value="NUCLEOPORIN NUP43"/>
    <property type="match status" value="1"/>
</dbReference>
<dbReference type="GO" id="GO:0031080">
    <property type="term" value="C:nuclear pore outer ring"/>
    <property type="evidence" value="ECO:0007669"/>
    <property type="project" value="TreeGrafter"/>
</dbReference>
<comment type="subcellular location">
    <subcellularLocation>
        <location evidence="1">Nucleus</location>
    </subcellularLocation>
</comment>
<evidence type="ECO:0000313" key="6">
    <source>
        <dbReference type="Proteomes" id="UP000091820"/>
    </source>
</evidence>
<reference evidence="6" key="1">
    <citation type="submission" date="2014-03" db="EMBL/GenBank/DDBJ databases">
        <authorList>
            <person name="Aksoy S."/>
            <person name="Warren W."/>
            <person name="Wilson R.K."/>
        </authorList>
    </citation>
    <scope>NUCLEOTIDE SEQUENCE [LARGE SCALE GENOMIC DNA]</scope>
    <source>
        <strain evidence="6">IAEA</strain>
    </source>
</reference>
<keyword evidence="2" id="KW-0853">WD repeat</keyword>
<dbReference type="Pfam" id="PF00400">
    <property type="entry name" value="WD40"/>
    <property type="match status" value="1"/>
</dbReference>
<dbReference type="InterPro" id="IPR036322">
    <property type="entry name" value="WD40_repeat_dom_sf"/>
</dbReference>
<protein>
    <submittedName>
        <fullName evidence="5">Uncharacterized protein</fullName>
    </submittedName>
</protein>
<organism evidence="5 6">
    <name type="scientific">Glossina brevipalpis</name>
    <dbReference type="NCBI Taxonomy" id="37001"/>
    <lineage>
        <taxon>Eukaryota</taxon>
        <taxon>Metazoa</taxon>
        <taxon>Ecdysozoa</taxon>
        <taxon>Arthropoda</taxon>
        <taxon>Hexapoda</taxon>
        <taxon>Insecta</taxon>
        <taxon>Pterygota</taxon>
        <taxon>Neoptera</taxon>
        <taxon>Endopterygota</taxon>
        <taxon>Diptera</taxon>
        <taxon>Brachycera</taxon>
        <taxon>Muscomorpha</taxon>
        <taxon>Hippoboscoidea</taxon>
        <taxon>Glossinidae</taxon>
        <taxon>Glossina</taxon>
    </lineage>
</organism>
<dbReference type="InterPro" id="IPR001680">
    <property type="entry name" value="WD40_rpt"/>
</dbReference>
<name>A0A1A9W3I3_9MUSC</name>
<dbReference type="PANTHER" id="PTHR22652:SF0">
    <property type="entry name" value="NUCLEOPORIN NUP43"/>
    <property type="match status" value="1"/>
</dbReference>
<reference evidence="5" key="2">
    <citation type="submission" date="2020-05" db="UniProtKB">
        <authorList>
            <consortium name="EnsemblMetazoa"/>
        </authorList>
    </citation>
    <scope>IDENTIFICATION</scope>
    <source>
        <strain evidence="5">IAEA</strain>
    </source>
</reference>